<proteinExistence type="predicted"/>
<evidence type="ECO:0000313" key="2">
    <source>
        <dbReference type="Proteomes" id="UP001281003"/>
    </source>
</evidence>
<dbReference type="Proteomes" id="UP001281003">
    <property type="component" value="Unassembled WGS sequence"/>
</dbReference>
<gene>
    <name evidence="1" type="ORF">B0T20DRAFT_263667</name>
</gene>
<name>A0AAE0PAT8_SORBR</name>
<keyword evidence="2" id="KW-1185">Reference proteome</keyword>
<sequence length="80" mass="8813">MTPGFASPSFLGIIGCMSYWMVPCVGIDVVGLRSTNSEGASHEAVYLEGLADHEIATVRVCHTVRERRYCNDDVMVECCR</sequence>
<dbReference type="EMBL" id="JAUTDP010000009">
    <property type="protein sequence ID" value="KAK3396180.1"/>
    <property type="molecule type" value="Genomic_DNA"/>
</dbReference>
<accession>A0AAE0PAT8</accession>
<protein>
    <submittedName>
        <fullName evidence="1">Uncharacterized protein</fullName>
    </submittedName>
</protein>
<comment type="caution">
    <text evidence="1">The sequence shown here is derived from an EMBL/GenBank/DDBJ whole genome shotgun (WGS) entry which is preliminary data.</text>
</comment>
<organism evidence="1 2">
    <name type="scientific">Sordaria brevicollis</name>
    <dbReference type="NCBI Taxonomy" id="83679"/>
    <lineage>
        <taxon>Eukaryota</taxon>
        <taxon>Fungi</taxon>
        <taxon>Dikarya</taxon>
        <taxon>Ascomycota</taxon>
        <taxon>Pezizomycotina</taxon>
        <taxon>Sordariomycetes</taxon>
        <taxon>Sordariomycetidae</taxon>
        <taxon>Sordariales</taxon>
        <taxon>Sordariaceae</taxon>
        <taxon>Sordaria</taxon>
    </lineage>
</organism>
<evidence type="ECO:0000313" key="1">
    <source>
        <dbReference type="EMBL" id="KAK3396180.1"/>
    </source>
</evidence>
<dbReference type="AlphaFoldDB" id="A0AAE0PAT8"/>
<reference evidence="1" key="2">
    <citation type="submission" date="2023-07" db="EMBL/GenBank/DDBJ databases">
        <authorList>
            <consortium name="Lawrence Berkeley National Laboratory"/>
            <person name="Haridas S."/>
            <person name="Hensen N."/>
            <person name="Bonometti L."/>
            <person name="Westerberg I."/>
            <person name="Brannstrom I.O."/>
            <person name="Guillou S."/>
            <person name="Cros-Aarteil S."/>
            <person name="Calhoun S."/>
            <person name="Kuo A."/>
            <person name="Mondo S."/>
            <person name="Pangilinan J."/>
            <person name="Riley R."/>
            <person name="LaButti K."/>
            <person name="Andreopoulos B."/>
            <person name="Lipzen A."/>
            <person name="Chen C."/>
            <person name="Yanf M."/>
            <person name="Daum C."/>
            <person name="Ng V."/>
            <person name="Clum A."/>
            <person name="Steindorff A."/>
            <person name="Ohm R."/>
            <person name="Martin F."/>
            <person name="Silar P."/>
            <person name="Natvig D."/>
            <person name="Lalanne C."/>
            <person name="Gautier V."/>
            <person name="Ament-velasquez S.L."/>
            <person name="Kruys A."/>
            <person name="Hutchinson M.I."/>
            <person name="Powell A.J."/>
            <person name="Barry K."/>
            <person name="Miller A.N."/>
            <person name="Grigoriev I.V."/>
            <person name="Debuchy R."/>
            <person name="Gladieux P."/>
            <person name="Thoren M.H."/>
            <person name="Johannesson H."/>
        </authorList>
    </citation>
    <scope>NUCLEOTIDE SEQUENCE</scope>
    <source>
        <strain evidence="1">FGSC 1904</strain>
    </source>
</reference>
<reference evidence="1" key="1">
    <citation type="journal article" date="2023" name="Mol. Phylogenet. Evol.">
        <title>Genome-scale phylogeny and comparative genomics of the fungal order Sordariales.</title>
        <authorList>
            <person name="Hensen N."/>
            <person name="Bonometti L."/>
            <person name="Westerberg I."/>
            <person name="Brannstrom I.O."/>
            <person name="Guillou S."/>
            <person name="Cros-Aarteil S."/>
            <person name="Calhoun S."/>
            <person name="Haridas S."/>
            <person name="Kuo A."/>
            <person name="Mondo S."/>
            <person name="Pangilinan J."/>
            <person name="Riley R."/>
            <person name="LaButti K."/>
            <person name="Andreopoulos B."/>
            <person name="Lipzen A."/>
            <person name="Chen C."/>
            <person name="Yan M."/>
            <person name="Daum C."/>
            <person name="Ng V."/>
            <person name="Clum A."/>
            <person name="Steindorff A."/>
            <person name="Ohm R.A."/>
            <person name="Martin F."/>
            <person name="Silar P."/>
            <person name="Natvig D.O."/>
            <person name="Lalanne C."/>
            <person name="Gautier V."/>
            <person name="Ament-Velasquez S.L."/>
            <person name="Kruys A."/>
            <person name="Hutchinson M.I."/>
            <person name="Powell A.J."/>
            <person name="Barry K."/>
            <person name="Miller A.N."/>
            <person name="Grigoriev I.V."/>
            <person name="Debuchy R."/>
            <person name="Gladieux P."/>
            <person name="Hiltunen Thoren M."/>
            <person name="Johannesson H."/>
        </authorList>
    </citation>
    <scope>NUCLEOTIDE SEQUENCE</scope>
    <source>
        <strain evidence="1">FGSC 1904</strain>
    </source>
</reference>